<gene>
    <name evidence="3" type="ORF">IU449_19590</name>
</gene>
<keyword evidence="2" id="KW-0472">Membrane</keyword>
<evidence type="ECO:0000313" key="4">
    <source>
        <dbReference type="Proteomes" id="UP000707731"/>
    </source>
</evidence>
<dbReference type="RefSeq" id="WP_195003552.1">
    <property type="nucleotide sequence ID" value="NZ_JADLQN010000003.1"/>
</dbReference>
<feature type="compositionally biased region" description="Low complexity" evidence="1">
    <location>
        <begin position="200"/>
        <end position="214"/>
    </location>
</feature>
<evidence type="ECO:0000256" key="2">
    <source>
        <dbReference type="SAM" id="Phobius"/>
    </source>
</evidence>
<sequence>MTAQRTNQAARYTAIVSASAASLTLTVAAGAYVMSQISPSASTTTPATTLDRPDRSVIEVQPRIARAFTAAAPGGSAPAPASFGVGGTGGRVFAPVTDPPAVDLPAAQTVPQPAPARRTESGSSLDLGVAELNTHRDEQHTTVTLTVDPEVTAALHGLLTESPTDPSGPTTLSTDIDRGRGGVALGFSDPLLGERSVEVPGTRPAARPAGPTPV</sequence>
<keyword evidence="2" id="KW-0812">Transmembrane</keyword>
<dbReference type="EMBL" id="JADLQN010000003">
    <property type="protein sequence ID" value="MBF6356722.1"/>
    <property type="molecule type" value="Genomic_DNA"/>
</dbReference>
<organism evidence="3 4">
    <name type="scientific">Nocardia higoensis</name>
    <dbReference type="NCBI Taxonomy" id="228599"/>
    <lineage>
        <taxon>Bacteria</taxon>
        <taxon>Bacillati</taxon>
        <taxon>Actinomycetota</taxon>
        <taxon>Actinomycetes</taxon>
        <taxon>Mycobacteriales</taxon>
        <taxon>Nocardiaceae</taxon>
        <taxon>Nocardia</taxon>
    </lineage>
</organism>
<evidence type="ECO:0000256" key="1">
    <source>
        <dbReference type="SAM" id="MobiDB-lite"/>
    </source>
</evidence>
<proteinExistence type="predicted"/>
<dbReference type="Proteomes" id="UP000707731">
    <property type="component" value="Unassembled WGS sequence"/>
</dbReference>
<feature type="region of interest" description="Disordered" evidence="1">
    <location>
        <begin position="158"/>
        <end position="214"/>
    </location>
</feature>
<name>A0ABS0DE33_9NOCA</name>
<feature type="compositionally biased region" description="Polar residues" evidence="1">
    <location>
        <begin position="161"/>
        <end position="174"/>
    </location>
</feature>
<keyword evidence="4" id="KW-1185">Reference proteome</keyword>
<evidence type="ECO:0000313" key="3">
    <source>
        <dbReference type="EMBL" id="MBF6356722.1"/>
    </source>
</evidence>
<accession>A0ABS0DE33</accession>
<reference evidence="3 4" key="1">
    <citation type="submission" date="2020-10" db="EMBL/GenBank/DDBJ databases">
        <title>Identification of Nocardia species via Next-generation sequencing and recognition of intraspecies genetic diversity.</title>
        <authorList>
            <person name="Li P."/>
            <person name="Li P."/>
            <person name="Lu B."/>
        </authorList>
    </citation>
    <scope>NUCLEOTIDE SEQUENCE [LARGE SCALE GENOMIC DNA]</scope>
    <source>
        <strain evidence="3 4">BJ06-0143</strain>
    </source>
</reference>
<keyword evidence="2" id="KW-1133">Transmembrane helix</keyword>
<protein>
    <submittedName>
        <fullName evidence="3">Uncharacterized protein</fullName>
    </submittedName>
</protein>
<comment type="caution">
    <text evidence="3">The sequence shown here is derived from an EMBL/GenBank/DDBJ whole genome shotgun (WGS) entry which is preliminary data.</text>
</comment>
<feature type="transmembrane region" description="Helical" evidence="2">
    <location>
        <begin position="12"/>
        <end position="34"/>
    </location>
</feature>